<feature type="compositionally biased region" description="Polar residues" evidence="1">
    <location>
        <begin position="46"/>
        <end position="55"/>
    </location>
</feature>
<reference evidence="2 3" key="1">
    <citation type="submission" date="2018-11" db="EMBL/GenBank/DDBJ databases">
        <authorList>
            <consortium name="Pathogen Informatics"/>
        </authorList>
    </citation>
    <scope>NUCLEOTIDE SEQUENCE [LARGE SCALE GENOMIC DNA]</scope>
</reference>
<accession>A0A3P7KUX1</accession>
<evidence type="ECO:0000313" key="2">
    <source>
        <dbReference type="EMBL" id="VDM70982.1"/>
    </source>
</evidence>
<dbReference type="AlphaFoldDB" id="A0A3P7KUX1"/>
<evidence type="ECO:0000256" key="1">
    <source>
        <dbReference type="SAM" id="MobiDB-lite"/>
    </source>
</evidence>
<organism evidence="2 3">
    <name type="scientific">Strongylus vulgaris</name>
    <name type="common">Blood worm</name>
    <dbReference type="NCBI Taxonomy" id="40348"/>
    <lineage>
        <taxon>Eukaryota</taxon>
        <taxon>Metazoa</taxon>
        <taxon>Ecdysozoa</taxon>
        <taxon>Nematoda</taxon>
        <taxon>Chromadorea</taxon>
        <taxon>Rhabditida</taxon>
        <taxon>Rhabditina</taxon>
        <taxon>Rhabditomorpha</taxon>
        <taxon>Strongyloidea</taxon>
        <taxon>Strongylidae</taxon>
        <taxon>Strongylus</taxon>
    </lineage>
</organism>
<name>A0A3P7KUX1_STRVU</name>
<evidence type="ECO:0000313" key="3">
    <source>
        <dbReference type="Proteomes" id="UP000270094"/>
    </source>
</evidence>
<feature type="compositionally biased region" description="Basic and acidic residues" evidence="1">
    <location>
        <begin position="66"/>
        <end position="76"/>
    </location>
</feature>
<proteinExistence type="predicted"/>
<keyword evidence="3" id="KW-1185">Reference proteome</keyword>
<feature type="compositionally biased region" description="Polar residues" evidence="1">
    <location>
        <begin position="8"/>
        <end position="18"/>
    </location>
</feature>
<dbReference type="OrthoDB" id="10372152at2759"/>
<feature type="compositionally biased region" description="Low complexity" evidence="1">
    <location>
        <begin position="23"/>
        <end position="37"/>
    </location>
</feature>
<protein>
    <submittedName>
        <fullName evidence="2">Uncharacterized protein</fullName>
    </submittedName>
</protein>
<dbReference type="EMBL" id="UYYB01018385">
    <property type="protein sequence ID" value="VDM70982.1"/>
    <property type="molecule type" value="Genomic_DNA"/>
</dbReference>
<sequence length="76" mass="7968">STGGSFRLNRTQSTNRSLNEGKAAPAQSPQATTSSSSKVKPRRTVVTITPNTELTEPNGGDTIQEASKREGVPLAV</sequence>
<feature type="non-terminal residue" evidence="2">
    <location>
        <position position="1"/>
    </location>
</feature>
<dbReference type="Proteomes" id="UP000270094">
    <property type="component" value="Unassembled WGS sequence"/>
</dbReference>
<feature type="region of interest" description="Disordered" evidence="1">
    <location>
        <begin position="1"/>
        <end position="76"/>
    </location>
</feature>
<gene>
    <name evidence="2" type="ORF">SVUK_LOCUS5980</name>
</gene>